<feature type="transmembrane region" description="Helical" evidence="1">
    <location>
        <begin position="31"/>
        <end position="50"/>
    </location>
</feature>
<dbReference type="Proteomes" id="UP000198994">
    <property type="component" value="Unassembled WGS sequence"/>
</dbReference>
<keyword evidence="3" id="KW-1185">Reference proteome</keyword>
<evidence type="ECO:0000256" key="1">
    <source>
        <dbReference type="SAM" id="Phobius"/>
    </source>
</evidence>
<dbReference type="AlphaFoldDB" id="A0A1G7CVJ1"/>
<name>A0A1G7CVJ1_9RHOB</name>
<evidence type="ECO:0000313" key="2">
    <source>
        <dbReference type="EMBL" id="SDE43464.1"/>
    </source>
</evidence>
<dbReference type="EMBL" id="FNAV01000003">
    <property type="protein sequence ID" value="SDE43464.1"/>
    <property type="molecule type" value="Genomic_DNA"/>
</dbReference>
<sequence>MRIVTTILLISSFQQLHLFLPPAGAVQEDRSFMVLVQLLFVVTAVAFVVIERPEPETD</sequence>
<evidence type="ECO:0000313" key="3">
    <source>
        <dbReference type="Proteomes" id="UP000198994"/>
    </source>
</evidence>
<keyword evidence="1" id="KW-0812">Transmembrane</keyword>
<accession>A0A1G7CVJ1</accession>
<proteinExistence type="predicted"/>
<keyword evidence="1" id="KW-1133">Transmembrane helix</keyword>
<keyword evidence="1" id="KW-0472">Membrane</keyword>
<reference evidence="3" key="1">
    <citation type="submission" date="2016-10" db="EMBL/GenBank/DDBJ databases">
        <authorList>
            <person name="Varghese N."/>
            <person name="Submissions S."/>
        </authorList>
    </citation>
    <scope>NUCLEOTIDE SEQUENCE [LARGE SCALE GENOMIC DNA]</scope>
    <source>
        <strain evidence="3">DSM 10146</strain>
    </source>
</reference>
<protein>
    <submittedName>
        <fullName evidence="2">Uncharacterized protein</fullName>
    </submittedName>
</protein>
<gene>
    <name evidence="2" type="ORF">SAMN04488105_103391</name>
</gene>
<organism evidence="2 3">
    <name type="scientific">Salipiger thiooxidans</name>
    <dbReference type="NCBI Taxonomy" id="282683"/>
    <lineage>
        <taxon>Bacteria</taxon>
        <taxon>Pseudomonadati</taxon>
        <taxon>Pseudomonadota</taxon>
        <taxon>Alphaproteobacteria</taxon>
        <taxon>Rhodobacterales</taxon>
        <taxon>Roseobacteraceae</taxon>
        <taxon>Salipiger</taxon>
    </lineage>
</organism>